<evidence type="ECO:0000313" key="4">
    <source>
        <dbReference type="Proteomes" id="UP001596227"/>
    </source>
</evidence>
<evidence type="ECO:0000256" key="1">
    <source>
        <dbReference type="SAM" id="SignalP"/>
    </source>
</evidence>
<sequence length="191" mass="19406">MRIKTLSLGLATVASVSLLMLPAQAADTNALTGNSVGEFEVAQGTLTLDAVPTFAFEGTTVKTLVTSGADLAYQNDAIKNGSTTGTKLTVSDYRGSDQPAWNLNAKMSPFTNKTSTITGTLAYATDNKAAGAVTGDNSSIWNDTDAGTAGVGTATAGTTTSTKLTLPKTSSVSTGTYDADLTWTLSATASD</sequence>
<dbReference type="Pfam" id="PF13731">
    <property type="entry name" value="WxL"/>
    <property type="match status" value="1"/>
</dbReference>
<evidence type="ECO:0000313" key="3">
    <source>
        <dbReference type="EMBL" id="MFC6295454.1"/>
    </source>
</evidence>
<dbReference type="InterPro" id="IPR027994">
    <property type="entry name" value="WxL_dom"/>
</dbReference>
<evidence type="ECO:0000259" key="2">
    <source>
        <dbReference type="Pfam" id="PF13731"/>
    </source>
</evidence>
<organism evidence="3 4">
    <name type="scientific">Lactiplantibacillus daoliensis</name>
    <dbReference type="NCBI Taxonomy" id="2559916"/>
    <lineage>
        <taxon>Bacteria</taxon>
        <taxon>Bacillati</taxon>
        <taxon>Bacillota</taxon>
        <taxon>Bacilli</taxon>
        <taxon>Lactobacillales</taxon>
        <taxon>Lactobacillaceae</taxon>
        <taxon>Lactiplantibacillus</taxon>
    </lineage>
</organism>
<accession>A0ABW1UJL9</accession>
<proteinExistence type="predicted"/>
<name>A0ABW1UJL9_9LACO</name>
<dbReference type="RefSeq" id="WP_171000399.1">
    <property type="nucleotide sequence ID" value="NZ_BJDH01000012.1"/>
</dbReference>
<dbReference type="Proteomes" id="UP001596227">
    <property type="component" value="Unassembled WGS sequence"/>
</dbReference>
<feature type="domain" description="WxL" evidence="2">
    <location>
        <begin position="41"/>
        <end position="188"/>
    </location>
</feature>
<comment type="caution">
    <text evidence="3">The sequence shown here is derived from an EMBL/GenBank/DDBJ whole genome shotgun (WGS) entry which is preliminary data.</text>
</comment>
<keyword evidence="1" id="KW-0732">Signal</keyword>
<protein>
    <submittedName>
        <fullName evidence="3">WxL domain-containing protein</fullName>
    </submittedName>
</protein>
<gene>
    <name evidence="3" type="ORF">ACFQH1_09610</name>
</gene>
<dbReference type="EMBL" id="JBHSSB010000028">
    <property type="protein sequence ID" value="MFC6295454.1"/>
    <property type="molecule type" value="Genomic_DNA"/>
</dbReference>
<keyword evidence="4" id="KW-1185">Reference proteome</keyword>
<feature type="chain" id="PRO_5045810826" evidence="1">
    <location>
        <begin position="26"/>
        <end position="191"/>
    </location>
</feature>
<reference evidence="4" key="1">
    <citation type="journal article" date="2019" name="Int. J. Syst. Evol. Microbiol.">
        <title>The Global Catalogue of Microorganisms (GCM) 10K type strain sequencing project: providing services to taxonomists for standard genome sequencing and annotation.</title>
        <authorList>
            <consortium name="The Broad Institute Genomics Platform"/>
            <consortium name="The Broad Institute Genome Sequencing Center for Infectious Disease"/>
            <person name="Wu L."/>
            <person name="Ma J."/>
        </authorList>
    </citation>
    <scope>NUCLEOTIDE SEQUENCE [LARGE SCALE GENOMIC DNA]</scope>
    <source>
        <strain evidence="4">CCM 8934</strain>
    </source>
</reference>
<feature type="signal peptide" evidence="1">
    <location>
        <begin position="1"/>
        <end position="25"/>
    </location>
</feature>